<gene>
    <name evidence="1" type="ORF">STRUR_0039</name>
</gene>
<dbReference type="SUPFAM" id="SSF52540">
    <property type="entry name" value="P-loop containing nucleoside triphosphate hydrolases"/>
    <property type="match status" value="1"/>
</dbReference>
<dbReference type="Proteomes" id="UP000005388">
    <property type="component" value="Unassembled WGS sequence"/>
</dbReference>
<name>G5KGE1_9STRE</name>
<keyword evidence="2" id="KW-1185">Reference proteome</keyword>
<evidence type="ECO:0000313" key="2">
    <source>
        <dbReference type="Proteomes" id="UP000005388"/>
    </source>
</evidence>
<dbReference type="EMBL" id="AEUZ02000001">
    <property type="protein sequence ID" value="EHJ56719.1"/>
    <property type="molecule type" value="Genomic_DNA"/>
</dbReference>
<dbReference type="AlphaFoldDB" id="G5KGE1"/>
<sequence length="62" mass="7189">MLLDDVMSELDNHRQTKLLEAIIEEHVQTFITTTSLSHLNDLPDDIKLFHVKKGIMTLDDKK</sequence>
<dbReference type="eggNOG" id="COG1195">
    <property type="taxonomic scope" value="Bacteria"/>
</dbReference>
<comment type="caution">
    <text evidence="1">The sequence shown here is derived from an EMBL/GenBank/DDBJ whole genome shotgun (WGS) entry which is preliminary data.</text>
</comment>
<dbReference type="STRING" id="764291.STRUR_0039"/>
<dbReference type="InterPro" id="IPR027417">
    <property type="entry name" value="P-loop_NTPase"/>
</dbReference>
<accession>G5KGE1</accession>
<proteinExistence type="predicted"/>
<reference evidence="1 2" key="1">
    <citation type="journal article" date="2014" name="Int. J. Syst. Evol. Microbiol.">
        <title>Phylogenomics and the dynamic genome evolution of the genus Streptococcus.</title>
        <authorList>
            <consortium name="The Broad Institute Genome Sequencing Platform"/>
            <person name="Richards V.P."/>
            <person name="Palmer S.R."/>
            <person name="Pavinski Bitar P.D."/>
            <person name="Qin X."/>
            <person name="Weinstock G.M."/>
            <person name="Highlander S.K."/>
            <person name="Town C.D."/>
            <person name="Burne R.A."/>
            <person name="Stanhope M.J."/>
        </authorList>
    </citation>
    <scope>NUCLEOTIDE SEQUENCE [LARGE SCALE GENOMIC DNA]</scope>
    <source>
        <strain evidence="1 2">2285-97</strain>
    </source>
</reference>
<protein>
    <submittedName>
        <fullName evidence="1">DNA replication and repair protein RecF domain protein</fullName>
    </submittedName>
</protein>
<organism evidence="1 2">
    <name type="scientific">Streptococcus urinalis 2285-97</name>
    <dbReference type="NCBI Taxonomy" id="764291"/>
    <lineage>
        <taxon>Bacteria</taxon>
        <taxon>Bacillati</taxon>
        <taxon>Bacillota</taxon>
        <taxon>Bacilli</taxon>
        <taxon>Lactobacillales</taxon>
        <taxon>Streptococcaceae</taxon>
        <taxon>Streptococcus</taxon>
    </lineage>
</organism>
<evidence type="ECO:0000313" key="1">
    <source>
        <dbReference type="EMBL" id="EHJ56719.1"/>
    </source>
</evidence>